<evidence type="ECO:0000256" key="5">
    <source>
        <dbReference type="ARBA" id="ARBA00023136"/>
    </source>
</evidence>
<evidence type="ECO:0000256" key="1">
    <source>
        <dbReference type="ARBA" id="ARBA00004141"/>
    </source>
</evidence>
<feature type="transmembrane region" description="Helical" evidence="6">
    <location>
        <begin position="57"/>
        <end position="77"/>
    </location>
</feature>
<comment type="caution">
    <text evidence="7">The sequence shown here is derived from an EMBL/GenBank/DDBJ whole genome shotgun (WGS) entry which is preliminary data.</text>
</comment>
<dbReference type="Pfam" id="PF03073">
    <property type="entry name" value="TspO_MBR"/>
    <property type="match status" value="1"/>
</dbReference>
<comment type="subcellular location">
    <subcellularLocation>
        <location evidence="1">Membrane</location>
        <topology evidence="1">Multi-pass membrane protein</topology>
    </subcellularLocation>
</comment>
<dbReference type="InterPro" id="IPR004307">
    <property type="entry name" value="TspO_MBR"/>
</dbReference>
<evidence type="ECO:0000256" key="4">
    <source>
        <dbReference type="ARBA" id="ARBA00022989"/>
    </source>
</evidence>
<keyword evidence="4 6" id="KW-1133">Transmembrane helix</keyword>
<protein>
    <submittedName>
        <fullName evidence="7">TspO/MBR family protein</fullName>
    </submittedName>
</protein>
<name>A0ABW6XGH8_9ACTN</name>
<dbReference type="PROSITE" id="PS51257">
    <property type="entry name" value="PROKAR_LIPOPROTEIN"/>
    <property type="match status" value="1"/>
</dbReference>
<dbReference type="Proteomes" id="UP001602322">
    <property type="component" value="Unassembled WGS sequence"/>
</dbReference>
<feature type="transmembrane region" description="Helical" evidence="6">
    <location>
        <begin position="145"/>
        <end position="163"/>
    </location>
</feature>
<evidence type="ECO:0000313" key="7">
    <source>
        <dbReference type="EMBL" id="MFF5900836.1"/>
    </source>
</evidence>
<gene>
    <name evidence="7" type="ORF">ACFY8O_33600</name>
</gene>
<accession>A0ABW6XGH8</accession>
<dbReference type="CDD" id="cd15904">
    <property type="entry name" value="TSPO_MBR"/>
    <property type="match status" value="1"/>
</dbReference>
<evidence type="ECO:0000256" key="3">
    <source>
        <dbReference type="ARBA" id="ARBA00022692"/>
    </source>
</evidence>
<dbReference type="InterPro" id="IPR038330">
    <property type="entry name" value="TspO/MBR-related_sf"/>
</dbReference>
<dbReference type="PANTHER" id="PTHR10057:SF0">
    <property type="entry name" value="TRANSLOCATOR PROTEIN"/>
    <property type="match status" value="1"/>
</dbReference>
<dbReference type="EMBL" id="JBIBEG010000018">
    <property type="protein sequence ID" value="MFF5900836.1"/>
    <property type="molecule type" value="Genomic_DNA"/>
</dbReference>
<evidence type="ECO:0000256" key="6">
    <source>
        <dbReference type="SAM" id="Phobius"/>
    </source>
</evidence>
<reference evidence="7 8" key="1">
    <citation type="submission" date="2024-10" db="EMBL/GenBank/DDBJ databases">
        <title>The Natural Products Discovery Center: Release of the First 8490 Sequenced Strains for Exploring Actinobacteria Biosynthetic Diversity.</title>
        <authorList>
            <person name="Kalkreuter E."/>
            <person name="Kautsar S.A."/>
            <person name="Yang D."/>
            <person name="Bader C.D."/>
            <person name="Teijaro C.N."/>
            <person name="Fluegel L."/>
            <person name="Davis C.M."/>
            <person name="Simpson J.R."/>
            <person name="Lauterbach L."/>
            <person name="Steele A.D."/>
            <person name="Gui C."/>
            <person name="Meng S."/>
            <person name="Li G."/>
            <person name="Viehrig K."/>
            <person name="Ye F."/>
            <person name="Su P."/>
            <person name="Kiefer A.F."/>
            <person name="Nichols A."/>
            <person name="Cepeda A.J."/>
            <person name="Yan W."/>
            <person name="Fan B."/>
            <person name="Jiang Y."/>
            <person name="Adhikari A."/>
            <person name="Zheng C.-J."/>
            <person name="Schuster L."/>
            <person name="Cowan T.M."/>
            <person name="Smanski M.J."/>
            <person name="Chevrette M.G."/>
            <person name="De Carvalho L.P.S."/>
            <person name="Shen B."/>
        </authorList>
    </citation>
    <scope>NUCLEOTIDE SEQUENCE [LARGE SCALE GENOMIC DNA]</scope>
    <source>
        <strain evidence="7 8">NPDC012540</strain>
    </source>
</reference>
<dbReference type="Gene3D" id="1.20.1260.100">
    <property type="entry name" value="TspO/MBR protein"/>
    <property type="match status" value="1"/>
</dbReference>
<keyword evidence="5 6" id="KW-0472">Membrane</keyword>
<keyword evidence="8" id="KW-1185">Reference proteome</keyword>
<sequence length="166" mass="17850">MRLTSSCRTDRPSGTWQAYAFSAAAVSACAALGAKAVDADSAWYRALDKPRWQPPSWAFGAVWTPVYASVAWAGGHAVSRARGRTRSRLAVSLAANLTLNASWNWAFFNRRSPGAGVLGTLLLDASNIELIRRTARVDPLAARALLPYAGWCLFATGLNAALARRN</sequence>
<dbReference type="RefSeq" id="WP_387909082.1">
    <property type="nucleotide sequence ID" value="NZ_JBIBEG010000018.1"/>
</dbReference>
<keyword evidence="3 6" id="KW-0812">Transmembrane</keyword>
<feature type="transmembrane region" description="Helical" evidence="6">
    <location>
        <begin position="89"/>
        <end position="108"/>
    </location>
</feature>
<evidence type="ECO:0000256" key="2">
    <source>
        <dbReference type="ARBA" id="ARBA00007524"/>
    </source>
</evidence>
<evidence type="ECO:0000313" key="8">
    <source>
        <dbReference type="Proteomes" id="UP001602322"/>
    </source>
</evidence>
<organism evidence="7 8">
    <name type="scientific">Streptomyces argenteolus</name>
    <dbReference type="NCBI Taxonomy" id="67274"/>
    <lineage>
        <taxon>Bacteria</taxon>
        <taxon>Bacillati</taxon>
        <taxon>Actinomycetota</taxon>
        <taxon>Actinomycetes</taxon>
        <taxon>Kitasatosporales</taxon>
        <taxon>Streptomycetaceae</taxon>
        <taxon>Streptomyces</taxon>
    </lineage>
</organism>
<dbReference type="PANTHER" id="PTHR10057">
    <property type="entry name" value="PERIPHERAL-TYPE BENZODIAZEPINE RECEPTOR"/>
    <property type="match status" value="1"/>
</dbReference>
<dbReference type="PIRSF" id="PIRSF005859">
    <property type="entry name" value="PBR"/>
    <property type="match status" value="1"/>
</dbReference>
<proteinExistence type="inferred from homology"/>
<comment type="similarity">
    <text evidence="2">Belongs to the TspO/BZRP family.</text>
</comment>